<evidence type="ECO:0000256" key="8">
    <source>
        <dbReference type="ARBA" id="ARBA00022989"/>
    </source>
</evidence>
<dbReference type="InterPro" id="IPR004329">
    <property type="entry name" value="CcmE"/>
</dbReference>
<dbReference type="Pfam" id="PF03100">
    <property type="entry name" value="CcmE"/>
    <property type="match status" value="1"/>
</dbReference>
<keyword evidence="5 12" id="KW-0479">Metal-binding</keyword>
<dbReference type="SUPFAM" id="SSF82093">
    <property type="entry name" value="Heme chaperone CcmE"/>
    <property type="match status" value="1"/>
</dbReference>
<keyword evidence="7 12" id="KW-0735">Signal-anchor</keyword>
<gene>
    <name evidence="12 14" type="primary">ccmE</name>
    <name evidence="12" type="synonym">cycJ</name>
    <name evidence="14" type="ORF">EUV02_12495</name>
</gene>
<dbReference type="GO" id="GO:0005886">
    <property type="term" value="C:plasma membrane"/>
    <property type="evidence" value="ECO:0007669"/>
    <property type="project" value="UniProtKB-SubCell"/>
</dbReference>
<feature type="topological domain" description="Extracellular" evidence="12">
    <location>
        <begin position="29"/>
        <end position="145"/>
    </location>
</feature>
<sequence>MKPKHQRLVLLGLALAAMAGALALGISALGTSATYFYAPSDVFAHAPAPGEAIRLGGLVQKGSVQRLPDGLTLAFRVTDNARDVPVRYTGIVPDLFREGQGVITEGHFDAQGTFIATSVLAKHDEKYMPPEVAGSLHKVQGKVTS</sequence>
<name>A0A4Y9EMB6_9SPHN</name>
<dbReference type="GO" id="GO:0017003">
    <property type="term" value="P:protein-heme linkage"/>
    <property type="evidence" value="ECO:0007669"/>
    <property type="project" value="UniProtKB-UniRule"/>
</dbReference>
<comment type="similarity">
    <text evidence="12">Belongs to the CcmE/CycJ family.</text>
</comment>
<keyword evidence="15" id="KW-1185">Reference proteome</keyword>
<feature type="binding site" description="covalent" evidence="12 13">
    <location>
        <position position="123"/>
    </location>
    <ligand>
        <name>heme</name>
        <dbReference type="ChEBI" id="CHEBI:30413"/>
    </ligand>
</feature>
<evidence type="ECO:0000256" key="10">
    <source>
        <dbReference type="ARBA" id="ARBA00023136"/>
    </source>
</evidence>
<evidence type="ECO:0000256" key="2">
    <source>
        <dbReference type="ARBA" id="ARBA00022475"/>
    </source>
</evidence>
<evidence type="ECO:0000256" key="5">
    <source>
        <dbReference type="ARBA" id="ARBA00022723"/>
    </source>
</evidence>
<keyword evidence="6 12" id="KW-0201">Cytochrome c-type biogenesis</keyword>
<dbReference type="GO" id="GO:0020037">
    <property type="term" value="F:heme binding"/>
    <property type="evidence" value="ECO:0007669"/>
    <property type="project" value="InterPro"/>
</dbReference>
<dbReference type="Gene3D" id="2.40.50.140">
    <property type="entry name" value="Nucleic acid-binding proteins"/>
    <property type="match status" value="1"/>
</dbReference>
<dbReference type="InterPro" id="IPR036127">
    <property type="entry name" value="CcmE-like_sf"/>
</dbReference>
<dbReference type="GO" id="GO:0017004">
    <property type="term" value="P:cytochrome complex assembly"/>
    <property type="evidence" value="ECO:0007669"/>
    <property type="project" value="UniProtKB-KW"/>
</dbReference>
<dbReference type="RefSeq" id="WP_135247003.1">
    <property type="nucleotide sequence ID" value="NZ_SIHO01000003.1"/>
</dbReference>
<keyword evidence="3 12" id="KW-0349">Heme</keyword>
<dbReference type="OrthoDB" id="9793584at2"/>
<reference evidence="14 15" key="1">
    <citation type="submission" date="2019-02" db="EMBL/GenBank/DDBJ databases">
        <title>Polymorphobacter sp. isolated from the lake at the Tibet of China.</title>
        <authorList>
            <person name="Li A."/>
        </authorList>
    </citation>
    <scope>NUCLEOTIDE SEQUENCE [LARGE SCALE GENOMIC DNA]</scope>
    <source>
        <strain evidence="14 15">DJ1R-1</strain>
    </source>
</reference>
<evidence type="ECO:0000256" key="7">
    <source>
        <dbReference type="ARBA" id="ARBA00022968"/>
    </source>
</evidence>
<dbReference type="HAMAP" id="MF_01959">
    <property type="entry name" value="CcmE"/>
    <property type="match status" value="1"/>
</dbReference>
<dbReference type="FunFam" id="2.40.50.140:FF:000104">
    <property type="entry name" value="Cytochrome c-type biogenesis protein CcmE"/>
    <property type="match status" value="1"/>
</dbReference>
<keyword evidence="2 12" id="KW-1003">Cell membrane</keyword>
<dbReference type="EMBL" id="SIHO01000003">
    <property type="protein sequence ID" value="TFU01500.1"/>
    <property type="molecule type" value="Genomic_DNA"/>
</dbReference>
<evidence type="ECO:0000256" key="1">
    <source>
        <dbReference type="ARBA" id="ARBA00004533"/>
    </source>
</evidence>
<evidence type="ECO:0000256" key="11">
    <source>
        <dbReference type="ARBA" id="ARBA00056663"/>
    </source>
</evidence>
<accession>A0A4Y9EMB6</accession>
<dbReference type="Proteomes" id="UP000297737">
    <property type="component" value="Unassembled WGS sequence"/>
</dbReference>
<evidence type="ECO:0000256" key="3">
    <source>
        <dbReference type="ARBA" id="ARBA00022617"/>
    </source>
</evidence>
<feature type="topological domain" description="Cytoplasmic" evidence="12">
    <location>
        <begin position="1"/>
        <end position="7"/>
    </location>
</feature>
<dbReference type="NCBIfam" id="NF009727">
    <property type="entry name" value="PRK13254.1-1"/>
    <property type="match status" value="1"/>
</dbReference>
<evidence type="ECO:0000256" key="13">
    <source>
        <dbReference type="PIRSR" id="PIRSR604329-50"/>
    </source>
</evidence>
<dbReference type="PANTHER" id="PTHR34128">
    <property type="entry name" value="CYTOCHROME C-TYPE BIOGENESIS PROTEIN CCME HOMOLOG, MITOCHONDRIAL"/>
    <property type="match status" value="1"/>
</dbReference>
<dbReference type="InterPro" id="IPR012340">
    <property type="entry name" value="NA-bd_OB-fold"/>
</dbReference>
<dbReference type="GO" id="GO:0046872">
    <property type="term" value="F:metal ion binding"/>
    <property type="evidence" value="ECO:0007669"/>
    <property type="project" value="UniProtKB-KW"/>
</dbReference>
<comment type="function">
    <text evidence="11 12">Heme chaperone required for the biogenesis of c-type cytochromes. Transiently binds heme delivered by CcmC and transfers the heme to apo-cytochromes in a process facilitated by CcmF and CcmH.</text>
</comment>
<evidence type="ECO:0000256" key="6">
    <source>
        <dbReference type="ARBA" id="ARBA00022748"/>
    </source>
</evidence>
<dbReference type="PANTHER" id="PTHR34128:SF2">
    <property type="entry name" value="CYTOCHROME C-TYPE BIOGENESIS PROTEIN CCME HOMOLOG, MITOCHONDRIAL"/>
    <property type="match status" value="1"/>
</dbReference>
<feature type="binding site" description="axial binding residue" evidence="12 13">
    <location>
        <position position="127"/>
    </location>
    <ligand>
        <name>heme</name>
        <dbReference type="ChEBI" id="CHEBI:30413"/>
    </ligand>
    <ligandPart>
        <name>Fe</name>
        <dbReference type="ChEBI" id="CHEBI:18248"/>
    </ligandPart>
</feature>
<proteinExistence type="inferred from homology"/>
<dbReference type="AlphaFoldDB" id="A0A4Y9EMB6"/>
<protein>
    <recommendedName>
        <fullName evidence="12">Cytochrome c-type biogenesis protein CcmE</fullName>
    </recommendedName>
    <alternativeName>
        <fullName evidence="12">Cytochrome c maturation protein E</fullName>
    </alternativeName>
    <alternativeName>
        <fullName evidence="12">Heme chaperone CcmE</fullName>
    </alternativeName>
</protein>
<dbReference type="NCBIfam" id="NF009731">
    <property type="entry name" value="PRK13254.1-5"/>
    <property type="match status" value="1"/>
</dbReference>
<keyword evidence="9 12" id="KW-0408">Iron</keyword>
<evidence type="ECO:0000256" key="4">
    <source>
        <dbReference type="ARBA" id="ARBA00022692"/>
    </source>
</evidence>
<comment type="caution">
    <text evidence="14">The sequence shown here is derived from an EMBL/GenBank/DDBJ whole genome shotgun (WGS) entry which is preliminary data.</text>
</comment>
<evidence type="ECO:0000313" key="15">
    <source>
        <dbReference type="Proteomes" id="UP000297737"/>
    </source>
</evidence>
<evidence type="ECO:0000256" key="12">
    <source>
        <dbReference type="HAMAP-Rule" id="MF_01959"/>
    </source>
</evidence>
<organism evidence="14 15">
    <name type="scientific">Glacieibacterium arshaanense</name>
    <dbReference type="NCBI Taxonomy" id="2511025"/>
    <lineage>
        <taxon>Bacteria</taxon>
        <taxon>Pseudomonadati</taxon>
        <taxon>Pseudomonadota</taxon>
        <taxon>Alphaproteobacteria</taxon>
        <taxon>Sphingomonadales</taxon>
        <taxon>Sphingosinicellaceae</taxon>
        <taxon>Glacieibacterium</taxon>
    </lineage>
</organism>
<evidence type="ECO:0000256" key="9">
    <source>
        <dbReference type="ARBA" id="ARBA00023004"/>
    </source>
</evidence>
<comment type="subcellular location">
    <subcellularLocation>
        <location evidence="1">Cell inner membrane</location>
    </subcellularLocation>
    <subcellularLocation>
        <location evidence="12">Cell membrane</location>
        <topology evidence="12">Single-pass type II membrane protein</topology>
    </subcellularLocation>
</comment>
<keyword evidence="4 12" id="KW-0812">Transmembrane</keyword>
<evidence type="ECO:0000313" key="14">
    <source>
        <dbReference type="EMBL" id="TFU01500.1"/>
    </source>
</evidence>
<keyword evidence="10 12" id="KW-0472">Membrane</keyword>
<keyword evidence="8 12" id="KW-1133">Transmembrane helix</keyword>